<evidence type="ECO:0000256" key="1">
    <source>
        <dbReference type="ARBA" id="ARBA00004141"/>
    </source>
</evidence>
<keyword evidence="9" id="KW-1185">Reference proteome</keyword>
<evidence type="ECO:0000256" key="4">
    <source>
        <dbReference type="ARBA" id="ARBA00022989"/>
    </source>
</evidence>
<evidence type="ECO:0000313" key="9">
    <source>
        <dbReference type="Proteomes" id="UP000016568"/>
    </source>
</evidence>
<feature type="transmembrane region" description="Helical" evidence="6">
    <location>
        <begin position="55"/>
        <end position="76"/>
    </location>
</feature>
<comment type="subcellular location">
    <subcellularLocation>
        <location evidence="1">Membrane</location>
        <topology evidence="1">Multi-pass membrane protein</topology>
    </subcellularLocation>
</comment>
<feature type="transmembrane region" description="Helical" evidence="6">
    <location>
        <begin position="20"/>
        <end position="43"/>
    </location>
</feature>
<evidence type="ECO:0000313" key="8">
    <source>
        <dbReference type="EMBL" id="GAD47894.1"/>
    </source>
</evidence>
<dbReference type="GO" id="GO:0016020">
    <property type="term" value="C:membrane"/>
    <property type="evidence" value="ECO:0007669"/>
    <property type="project" value="UniProtKB-SubCell"/>
</dbReference>
<feature type="transmembrane region" description="Helical" evidence="6">
    <location>
        <begin position="88"/>
        <end position="107"/>
    </location>
</feature>
<keyword evidence="2" id="KW-0813">Transport</keyword>
<keyword evidence="3 6" id="KW-0812">Transmembrane</keyword>
<dbReference type="InterPro" id="IPR020846">
    <property type="entry name" value="MFS_dom"/>
</dbReference>
<evidence type="ECO:0000256" key="5">
    <source>
        <dbReference type="ARBA" id="ARBA00023136"/>
    </source>
</evidence>
<feature type="transmembrane region" description="Helical" evidence="6">
    <location>
        <begin position="192"/>
        <end position="210"/>
    </location>
</feature>
<feature type="transmembrane region" description="Helical" evidence="6">
    <location>
        <begin position="149"/>
        <end position="172"/>
    </location>
</feature>
<dbReference type="Proteomes" id="UP000016568">
    <property type="component" value="Unassembled WGS sequence"/>
</dbReference>
<feature type="domain" description="Major facilitator superfamily (MFS) profile" evidence="7">
    <location>
        <begin position="21"/>
        <end position="436"/>
    </location>
</feature>
<feature type="transmembrane region" description="Helical" evidence="6">
    <location>
        <begin position="276"/>
        <end position="296"/>
    </location>
</feature>
<comment type="caution">
    <text evidence="8">The sequence shown here is derived from an EMBL/GenBank/DDBJ whole genome shotgun (WGS) entry which is preliminary data.</text>
</comment>
<organism evidence="8 9">
    <name type="scientific">Caenibius tardaugens NBRC 16725</name>
    <dbReference type="NCBI Taxonomy" id="1219035"/>
    <lineage>
        <taxon>Bacteria</taxon>
        <taxon>Pseudomonadati</taxon>
        <taxon>Pseudomonadota</taxon>
        <taxon>Alphaproteobacteria</taxon>
        <taxon>Sphingomonadales</taxon>
        <taxon>Erythrobacteraceae</taxon>
        <taxon>Caenibius</taxon>
    </lineage>
</organism>
<feature type="transmembrane region" description="Helical" evidence="6">
    <location>
        <begin position="317"/>
        <end position="335"/>
    </location>
</feature>
<protein>
    <submittedName>
        <fullName evidence="8">Putative major facilitator superfamily transporter</fullName>
    </submittedName>
</protein>
<dbReference type="EMBL" id="BASZ01000001">
    <property type="protein sequence ID" value="GAD47894.1"/>
    <property type="molecule type" value="Genomic_DNA"/>
</dbReference>
<name>U2ZRB1_9SPHN</name>
<dbReference type="KEGG" id="ntd:EGO55_13800"/>
<dbReference type="PANTHER" id="PTHR23505">
    <property type="entry name" value="SPINSTER"/>
    <property type="match status" value="1"/>
</dbReference>
<evidence type="ECO:0000256" key="3">
    <source>
        <dbReference type="ARBA" id="ARBA00022692"/>
    </source>
</evidence>
<dbReference type="InterPro" id="IPR044770">
    <property type="entry name" value="MFS_spinster-like"/>
</dbReference>
<dbReference type="InterPro" id="IPR011701">
    <property type="entry name" value="MFS"/>
</dbReference>
<dbReference type="CDD" id="cd17328">
    <property type="entry name" value="MFS_spinster_like"/>
    <property type="match status" value="1"/>
</dbReference>
<dbReference type="AlphaFoldDB" id="U2ZRB1"/>
<dbReference type="Pfam" id="PF07690">
    <property type="entry name" value="MFS_1"/>
    <property type="match status" value="1"/>
</dbReference>
<dbReference type="SUPFAM" id="SSF103473">
    <property type="entry name" value="MFS general substrate transporter"/>
    <property type="match status" value="1"/>
</dbReference>
<feature type="transmembrane region" description="Helical" evidence="6">
    <location>
        <begin position="377"/>
        <end position="397"/>
    </location>
</feature>
<feature type="transmembrane region" description="Helical" evidence="6">
    <location>
        <begin position="341"/>
        <end position="365"/>
    </location>
</feature>
<dbReference type="PANTHER" id="PTHR23505:SF79">
    <property type="entry name" value="PROTEIN SPINSTER"/>
    <property type="match status" value="1"/>
</dbReference>
<feature type="transmembrane region" description="Helical" evidence="6">
    <location>
        <begin position="113"/>
        <end position="137"/>
    </location>
</feature>
<evidence type="ECO:0000259" key="7">
    <source>
        <dbReference type="PROSITE" id="PS50850"/>
    </source>
</evidence>
<accession>U2ZRB1</accession>
<dbReference type="OrthoDB" id="6057322at2"/>
<proteinExistence type="predicted"/>
<keyword evidence="5 6" id="KW-0472">Membrane</keyword>
<reference evidence="8 9" key="1">
    <citation type="submission" date="2013-09" db="EMBL/GenBank/DDBJ databases">
        <title>Whole genome shotgun sequence of Novosphingobium tardaugens NBRC 16725.</title>
        <authorList>
            <person name="Isaki S."/>
            <person name="Hosoyama A."/>
            <person name="Tsuchikane K."/>
            <person name="Katsumata H."/>
            <person name="Ando Y."/>
            <person name="Yamazaki S."/>
            <person name="Fujita N."/>
        </authorList>
    </citation>
    <scope>NUCLEOTIDE SEQUENCE [LARGE SCALE GENOMIC DNA]</scope>
    <source>
        <strain evidence="8 9">NBRC 16725</strain>
    </source>
</reference>
<dbReference type="PROSITE" id="PS50850">
    <property type="entry name" value="MFS"/>
    <property type="match status" value="1"/>
</dbReference>
<dbReference type="Gene3D" id="1.20.1250.20">
    <property type="entry name" value="MFS general substrate transporter like domains"/>
    <property type="match status" value="1"/>
</dbReference>
<dbReference type="eggNOG" id="COG2271">
    <property type="taxonomic scope" value="Bacteria"/>
</dbReference>
<evidence type="ECO:0000256" key="6">
    <source>
        <dbReference type="SAM" id="Phobius"/>
    </source>
</evidence>
<sequence>MTEPDANPAAQPLTSRQANYALIVFLLAYVLSFVDRQILALMVDPIKADLGINDVQIGLLQGFAFAVLYAVMGLPFGMLADRVSRRKIIAAGVIFWSLATALCGLARSFATLFVARIGVGVGEAALSPAAHSFLSSAFPREKLGRTMAIYNLGVTGGTGIALIIGGAVVQLIASSGNVHLPVFGELRAWQTAFLVVAAPGLILALMVLATKEPPRPPANKDTGKHSVPLREVFRYIWTNKRTYLGIYLSAGMFGIFGYSLAGWYPTLLQRDFGLDAGQAGTLIGLAYAIMGSLGLICGGSLADRLTKKGYFDSNQRVVAWVGAAVVIPATLTPLMPNLTLFTLLLLPSIFLFYNFFGCSIAAVQLASPVTMRGTNSAIYLMINSFIGLSVGSVAAPLTNKYVFGDTNLAMALAVVTAIGCGSAGLFALWGLKPYGKLAEKQAAVMAQQ</sequence>
<dbReference type="InterPro" id="IPR036259">
    <property type="entry name" value="MFS_trans_sf"/>
</dbReference>
<feature type="transmembrane region" description="Helical" evidence="6">
    <location>
        <begin position="409"/>
        <end position="431"/>
    </location>
</feature>
<dbReference type="GO" id="GO:0022857">
    <property type="term" value="F:transmembrane transporter activity"/>
    <property type="evidence" value="ECO:0007669"/>
    <property type="project" value="InterPro"/>
</dbReference>
<evidence type="ECO:0000256" key="2">
    <source>
        <dbReference type="ARBA" id="ARBA00022448"/>
    </source>
</evidence>
<dbReference type="RefSeq" id="WP_021688801.1">
    <property type="nucleotide sequence ID" value="NZ_BASZ01000001.1"/>
</dbReference>
<feature type="transmembrane region" description="Helical" evidence="6">
    <location>
        <begin position="244"/>
        <end position="264"/>
    </location>
</feature>
<keyword evidence="4 6" id="KW-1133">Transmembrane helix</keyword>
<gene>
    <name evidence="8" type="ORF">NT2_01_06680</name>
</gene>